<evidence type="ECO:0000256" key="1">
    <source>
        <dbReference type="ARBA" id="ARBA00022723"/>
    </source>
</evidence>
<reference evidence="6 7" key="1">
    <citation type="submission" date="2020-08" db="EMBL/GenBank/DDBJ databases">
        <title>Genome sequencing of Purple Non-Sulfur Bacteria from various extreme environments.</title>
        <authorList>
            <person name="Mayer M."/>
        </authorList>
    </citation>
    <scope>NUCLEOTIDE SEQUENCE [LARGE SCALE GENOMIC DNA]</scope>
    <source>
        <strain evidence="6 7">2761</strain>
    </source>
</reference>
<feature type="domain" description="Zinc finger DksA/TraR C4-type" evidence="5">
    <location>
        <begin position="52"/>
        <end position="82"/>
    </location>
</feature>
<evidence type="ECO:0000256" key="3">
    <source>
        <dbReference type="ARBA" id="ARBA00022833"/>
    </source>
</evidence>
<comment type="caution">
    <text evidence="6">The sequence shown here is derived from an EMBL/GenBank/DDBJ whole genome shotgun (WGS) entry which is preliminary data.</text>
</comment>
<dbReference type="InterPro" id="IPR000962">
    <property type="entry name" value="Znf_DskA_TraR"/>
</dbReference>
<proteinExistence type="predicted"/>
<keyword evidence="2" id="KW-0863">Zinc-finger</keyword>
<dbReference type="PANTHER" id="PTHR38777">
    <property type="entry name" value="FELS-2 PROPHAGE PROTEIN"/>
    <property type="match status" value="1"/>
</dbReference>
<dbReference type="SUPFAM" id="SSF57716">
    <property type="entry name" value="Glucocorticoid receptor-like (DNA-binding domain)"/>
    <property type="match status" value="1"/>
</dbReference>
<protein>
    <submittedName>
        <fullName evidence="6">Phage/conjugal plasmid C-4 type zinc finger TraR family protein</fullName>
    </submittedName>
</protein>
<evidence type="ECO:0000259" key="5">
    <source>
        <dbReference type="Pfam" id="PF01258"/>
    </source>
</evidence>
<keyword evidence="3" id="KW-0862">Zinc</keyword>
<dbReference type="RefSeq" id="WP_221227706.1">
    <property type="nucleotide sequence ID" value="NZ_JACIGE010000005.1"/>
</dbReference>
<feature type="zinc finger region" description="dksA C4-type" evidence="4">
    <location>
        <begin position="52"/>
        <end position="76"/>
    </location>
</feature>
<dbReference type="GO" id="GO:1900378">
    <property type="term" value="P:positive regulation of secondary metabolite biosynthetic process"/>
    <property type="evidence" value="ECO:0007669"/>
    <property type="project" value="TreeGrafter"/>
</dbReference>
<keyword evidence="1" id="KW-0479">Metal-binding</keyword>
<dbReference type="PROSITE" id="PS51128">
    <property type="entry name" value="ZF_DKSA_2"/>
    <property type="match status" value="1"/>
</dbReference>
<evidence type="ECO:0000313" key="7">
    <source>
        <dbReference type="Proteomes" id="UP000587070"/>
    </source>
</evidence>
<dbReference type="EMBL" id="JACIGE010000005">
    <property type="protein sequence ID" value="MBB4247264.1"/>
    <property type="molecule type" value="Genomic_DNA"/>
</dbReference>
<dbReference type="AlphaFoldDB" id="A0A840FZE7"/>
<dbReference type="GO" id="GO:0008270">
    <property type="term" value="F:zinc ion binding"/>
    <property type="evidence" value="ECO:0007669"/>
    <property type="project" value="UniProtKB-KW"/>
</dbReference>
<organism evidence="6 7">
    <name type="scientific">Rhodocyclus tenuis</name>
    <name type="common">Rhodospirillum tenue</name>
    <dbReference type="NCBI Taxonomy" id="1066"/>
    <lineage>
        <taxon>Bacteria</taxon>
        <taxon>Pseudomonadati</taxon>
        <taxon>Pseudomonadota</taxon>
        <taxon>Betaproteobacteria</taxon>
        <taxon>Rhodocyclales</taxon>
        <taxon>Rhodocyclaceae</taxon>
        <taxon>Rhodocyclus</taxon>
    </lineage>
</organism>
<dbReference type="Pfam" id="PF01258">
    <property type="entry name" value="zf-dskA_traR"/>
    <property type="match status" value="1"/>
</dbReference>
<evidence type="ECO:0000313" key="6">
    <source>
        <dbReference type="EMBL" id="MBB4247264.1"/>
    </source>
</evidence>
<sequence length="90" mass="9959">MTYNLDQDIERAVDPVDHGCARADEFVSDAIDAQIRKGGLRDKTIDDSAKECAICDAPIPDARRAAYPGVQTCVECANDLERELAHARRR</sequence>
<name>A0A840FZE7_RHOTE</name>
<dbReference type="PANTHER" id="PTHR38777:SF1">
    <property type="entry name" value="DNAK SUPPRESSOR PROTEIN"/>
    <property type="match status" value="1"/>
</dbReference>
<evidence type="ECO:0000256" key="4">
    <source>
        <dbReference type="PROSITE-ProRule" id="PRU00510"/>
    </source>
</evidence>
<accession>A0A840FZE7</accession>
<dbReference type="Gene3D" id="1.20.120.910">
    <property type="entry name" value="DksA, coiled-coil domain"/>
    <property type="match status" value="1"/>
</dbReference>
<evidence type="ECO:0000256" key="2">
    <source>
        <dbReference type="ARBA" id="ARBA00022771"/>
    </source>
</evidence>
<gene>
    <name evidence="6" type="ORF">GGD90_001635</name>
</gene>
<dbReference type="Proteomes" id="UP000587070">
    <property type="component" value="Unassembled WGS sequence"/>
</dbReference>
<keyword evidence="7" id="KW-1185">Reference proteome</keyword>